<dbReference type="GO" id="GO:0005739">
    <property type="term" value="C:mitochondrion"/>
    <property type="evidence" value="ECO:0007669"/>
    <property type="project" value="TreeGrafter"/>
</dbReference>
<sequence>MTIDDESSIYVGGLPYDATEDTIRTVFDLYGAIVDVKIINDQRTRGKCYCFVTFTNPRSAIDAINDMNGRTIDGRVVKVNGVRTRGVRSNFGREHVHHNNTERNGDWDRGRDRDRDYDRDKDGHRTRNGDWSRERDRSREHNRSRDFEHDGDRRYEHTPYYDQPREPMLDKDRNREGHQADDDQEHGRAHFQGTEREYNLDLDTDRKMDRTNDSDRSFDGDRNEHFRRNNGLNVTKQHSVDFSSDSNGNHNYQIEEQLERSTQRLGQLKNEVSQMEEKLEGNRLLVIDLQKDSRKLEDALISAKKHSSYRQMQLTKLHKCFVRVKDYTERLKSCEKELQALVDTVMLESDGDGVGLKDEQYINGNI</sequence>
<reference evidence="6" key="1">
    <citation type="submission" date="2020-09" db="EMBL/GenBank/DDBJ databases">
        <title>Genome-Enabled Discovery of Anthraquinone Biosynthesis in Senna tora.</title>
        <authorList>
            <person name="Kang S.-H."/>
            <person name="Pandey R.P."/>
            <person name="Lee C.-M."/>
            <person name="Sim J.-S."/>
            <person name="Jeong J.-T."/>
            <person name="Choi B.-S."/>
            <person name="Jung M."/>
            <person name="Ginzburg D."/>
            <person name="Zhao K."/>
            <person name="Won S.Y."/>
            <person name="Oh T.-J."/>
            <person name="Yu Y."/>
            <person name="Kim N.-H."/>
            <person name="Lee O.R."/>
            <person name="Lee T.-H."/>
            <person name="Bashyal P."/>
            <person name="Kim T.-S."/>
            <person name="Lee W.-H."/>
            <person name="Kawkins C."/>
            <person name="Kim C.-K."/>
            <person name="Kim J.S."/>
            <person name="Ahn B.O."/>
            <person name="Rhee S.Y."/>
            <person name="Sohng J.K."/>
        </authorList>
    </citation>
    <scope>NUCLEOTIDE SEQUENCE</scope>
    <source>
        <tissue evidence="6">Leaf</tissue>
    </source>
</reference>
<feature type="compositionally biased region" description="Basic and acidic residues" evidence="4">
    <location>
        <begin position="91"/>
        <end position="227"/>
    </location>
</feature>
<evidence type="ECO:0000256" key="2">
    <source>
        <dbReference type="PROSITE-ProRule" id="PRU00176"/>
    </source>
</evidence>
<feature type="domain" description="RRM" evidence="5">
    <location>
        <begin position="7"/>
        <end position="84"/>
    </location>
</feature>
<dbReference type="InterPro" id="IPR000504">
    <property type="entry name" value="RRM_dom"/>
</dbReference>
<dbReference type="Proteomes" id="UP000634136">
    <property type="component" value="Unassembled WGS sequence"/>
</dbReference>
<dbReference type="InterPro" id="IPR050886">
    <property type="entry name" value="RNA-binding_reg"/>
</dbReference>
<dbReference type="GO" id="GO:0005634">
    <property type="term" value="C:nucleus"/>
    <property type="evidence" value="ECO:0007669"/>
    <property type="project" value="TreeGrafter"/>
</dbReference>
<organism evidence="6 7">
    <name type="scientific">Senna tora</name>
    <dbReference type="NCBI Taxonomy" id="362788"/>
    <lineage>
        <taxon>Eukaryota</taxon>
        <taxon>Viridiplantae</taxon>
        <taxon>Streptophyta</taxon>
        <taxon>Embryophyta</taxon>
        <taxon>Tracheophyta</taxon>
        <taxon>Spermatophyta</taxon>
        <taxon>Magnoliopsida</taxon>
        <taxon>eudicotyledons</taxon>
        <taxon>Gunneridae</taxon>
        <taxon>Pentapetalae</taxon>
        <taxon>rosids</taxon>
        <taxon>fabids</taxon>
        <taxon>Fabales</taxon>
        <taxon>Fabaceae</taxon>
        <taxon>Caesalpinioideae</taxon>
        <taxon>Cassia clade</taxon>
        <taxon>Senna</taxon>
    </lineage>
</organism>
<comment type="caution">
    <text evidence="6">The sequence shown here is derived from an EMBL/GenBank/DDBJ whole genome shotgun (WGS) entry which is preliminary data.</text>
</comment>
<proteinExistence type="predicted"/>
<evidence type="ECO:0000256" key="4">
    <source>
        <dbReference type="SAM" id="MobiDB-lite"/>
    </source>
</evidence>
<keyword evidence="3" id="KW-0175">Coiled coil</keyword>
<evidence type="ECO:0000313" key="7">
    <source>
        <dbReference type="Proteomes" id="UP000634136"/>
    </source>
</evidence>
<protein>
    <submittedName>
        <fullName evidence="6">Cold-inducible RNA-binding protein B</fullName>
    </submittedName>
</protein>
<dbReference type="PANTHER" id="PTHR48024">
    <property type="entry name" value="GEO13361P1-RELATED"/>
    <property type="match status" value="1"/>
</dbReference>
<keyword evidence="7" id="KW-1185">Reference proteome</keyword>
<gene>
    <name evidence="6" type="ORF">G2W53_038503</name>
</gene>
<evidence type="ECO:0000256" key="1">
    <source>
        <dbReference type="ARBA" id="ARBA00022884"/>
    </source>
</evidence>
<feature type="coiled-coil region" evidence="3">
    <location>
        <begin position="251"/>
        <end position="285"/>
    </location>
</feature>
<dbReference type="InterPro" id="IPR003954">
    <property type="entry name" value="RRM_euk-type"/>
</dbReference>
<evidence type="ECO:0000256" key="3">
    <source>
        <dbReference type="SAM" id="Coils"/>
    </source>
</evidence>
<dbReference type="InterPro" id="IPR035979">
    <property type="entry name" value="RBD_domain_sf"/>
</dbReference>
<evidence type="ECO:0000313" key="6">
    <source>
        <dbReference type="EMBL" id="KAF7806342.1"/>
    </source>
</evidence>
<feature type="region of interest" description="Disordered" evidence="4">
    <location>
        <begin position="88"/>
        <end position="229"/>
    </location>
</feature>
<dbReference type="FunFam" id="3.30.70.330:FF:001563">
    <property type="entry name" value="RNA-binding (RRM/RBD/RNP motifs) family protein"/>
    <property type="match status" value="1"/>
</dbReference>
<dbReference type="PROSITE" id="PS50102">
    <property type="entry name" value="RRM"/>
    <property type="match status" value="1"/>
</dbReference>
<accession>A0A834SRU8</accession>
<dbReference type="SMART" id="SM00360">
    <property type="entry name" value="RRM"/>
    <property type="match status" value="1"/>
</dbReference>
<dbReference type="CDD" id="cd00590">
    <property type="entry name" value="RRM_SF"/>
    <property type="match status" value="1"/>
</dbReference>
<name>A0A834SRU8_9FABA</name>
<evidence type="ECO:0000259" key="5">
    <source>
        <dbReference type="PROSITE" id="PS50102"/>
    </source>
</evidence>
<dbReference type="Pfam" id="PF00076">
    <property type="entry name" value="RRM_1"/>
    <property type="match status" value="1"/>
</dbReference>
<keyword evidence="1 2" id="KW-0694">RNA-binding</keyword>
<dbReference type="OrthoDB" id="272703at2759"/>
<dbReference type="GO" id="GO:0003723">
    <property type="term" value="F:RNA binding"/>
    <property type="evidence" value="ECO:0007669"/>
    <property type="project" value="UniProtKB-UniRule"/>
</dbReference>
<dbReference type="InterPro" id="IPR012677">
    <property type="entry name" value="Nucleotide-bd_a/b_plait_sf"/>
</dbReference>
<dbReference type="PANTHER" id="PTHR48024:SF56">
    <property type="entry name" value="HETEROGENEOUS NUCLEAR RIBONUCLEOPROTEIN A0"/>
    <property type="match status" value="1"/>
</dbReference>
<dbReference type="EMBL" id="JAAIUW010000012">
    <property type="protein sequence ID" value="KAF7806342.1"/>
    <property type="molecule type" value="Genomic_DNA"/>
</dbReference>
<dbReference type="AlphaFoldDB" id="A0A834SRU8"/>
<dbReference type="SUPFAM" id="SSF54928">
    <property type="entry name" value="RNA-binding domain, RBD"/>
    <property type="match status" value="1"/>
</dbReference>
<dbReference type="Gene3D" id="3.30.70.330">
    <property type="match status" value="1"/>
</dbReference>
<dbReference type="SMART" id="SM00361">
    <property type="entry name" value="RRM_1"/>
    <property type="match status" value="1"/>
</dbReference>